<name>A0A5E4VUL9_9BURK</name>
<dbReference type="EMBL" id="CABPSC010000010">
    <property type="protein sequence ID" value="VVE15871.1"/>
    <property type="molecule type" value="Genomic_DNA"/>
</dbReference>
<gene>
    <name evidence="2" type="ORF">PNO31109_02874</name>
</gene>
<organism evidence="2 3">
    <name type="scientific">Pandoraea nosoerga</name>
    <dbReference type="NCBI Taxonomy" id="2508296"/>
    <lineage>
        <taxon>Bacteria</taxon>
        <taxon>Pseudomonadati</taxon>
        <taxon>Pseudomonadota</taxon>
        <taxon>Betaproteobacteria</taxon>
        <taxon>Burkholderiales</taxon>
        <taxon>Burkholderiaceae</taxon>
        <taxon>Pandoraea</taxon>
    </lineage>
</organism>
<accession>A0A5E4VUL9</accession>
<protein>
    <submittedName>
        <fullName evidence="2">Uncharacterized protein</fullName>
    </submittedName>
</protein>
<proteinExistence type="predicted"/>
<reference evidence="2 3" key="1">
    <citation type="submission" date="2019-08" db="EMBL/GenBank/DDBJ databases">
        <authorList>
            <person name="Peeters C."/>
        </authorList>
    </citation>
    <scope>NUCLEOTIDE SEQUENCE [LARGE SCALE GENOMIC DNA]</scope>
    <source>
        <strain evidence="2 3">LMG 31109</strain>
    </source>
</reference>
<feature type="compositionally biased region" description="Low complexity" evidence="1">
    <location>
        <begin position="1"/>
        <end position="18"/>
    </location>
</feature>
<evidence type="ECO:0000256" key="1">
    <source>
        <dbReference type="SAM" id="MobiDB-lite"/>
    </source>
</evidence>
<evidence type="ECO:0000313" key="3">
    <source>
        <dbReference type="Proteomes" id="UP000367825"/>
    </source>
</evidence>
<sequence length="42" mass="4298">MSAPAAGAPEGGRRAANAQGETGTIADFARRYRRAVPAPRTA</sequence>
<keyword evidence="3" id="KW-1185">Reference proteome</keyword>
<dbReference type="AlphaFoldDB" id="A0A5E4VUL9"/>
<feature type="region of interest" description="Disordered" evidence="1">
    <location>
        <begin position="1"/>
        <end position="42"/>
    </location>
</feature>
<evidence type="ECO:0000313" key="2">
    <source>
        <dbReference type="EMBL" id="VVE15871.1"/>
    </source>
</evidence>
<dbReference type="Proteomes" id="UP000367825">
    <property type="component" value="Unassembled WGS sequence"/>
</dbReference>